<feature type="region of interest" description="Disordered" evidence="10">
    <location>
        <begin position="392"/>
        <end position="433"/>
    </location>
</feature>
<feature type="compositionally biased region" description="Polar residues" evidence="10">
    <location>
        <begin position="235"/>
        <end position="251"/>
    </location>
</feature>
<dbReference type="InterPro" id="IPR038635">
    <property type="entry name" value="CCR4-NOT_su2/3/5_C_sf"/>
</dbReference>
<dbReference type="InterPro" id="IPR040168">
    <property type="entry name" value="Not2/3/5"/>
</dbReference>
<evidence type="ECO:0000256" key="5">
    <source>
        <dbReference type="ARBA" id="ARBA00022491"/>
    </source>
</evidence>
<dbReference type="GO" id="GO:0030015">
    <property type="term" value="C:CCR4-NOT core complex"/>
    <property type="evidence" value="ECO:0007669"/>
    <property type="project" value="UniProtKB-UniRule"/>
</dbReference>
<keyword evidence="4 9" id="KW-0963">Cytoplasm</keyword>
<gene>
    <name evidence="12" type="ORF">Bca52824_051053</name>
</gene>
<keyword evidence="13" id="KW-1185">Reference proteome</keyword>
<evidence type="ECO:0000256" key="9">
    <source>
        <dbReference type="PIRNR" id="PIRNR005290"/>
    </source>
</evidence>
<evidence type="ECO:0000256" key="8">
    <source>
        <dbReference type="ARBA" id="ARBA00023242"/>
    </source>
</evidence>
<evidence type="ECO:0000256" key="3">
    <source>
        <dbReference type="ARBA" id="ARBA00007682"/>
    </source>
</evidence>
<sequence length="670" mass="73712">METFKICEKETKTKAFSKEGLALGSKRESKARDTRDWLNNVVSELEPQIDIFEAELEGLSVKKGKTRPPRLAQDHIIKLESILRLLDNDELSPGQVNDVKGFLDDYVERNQDDFDEFSDVDELYSTLPLDEVEGLEDLVTAGPLVKGTPLSMKSSVAASASQVRSISLPTHHQSTSQEKTKDTTLPESNSETPPKTPPQKNGGSLHSTPSTPVGGRPCSNVPVSRVSNAPVALSTSIPVQTSTESMESLSPVSAKEEDATALPSPKPPSSVADAPLRGIGRVSIPNHPQPSQPPFPIPANGARVSATSAAEIAKRNIMGVERNFQPLTSPLRKMATGKGNDGTASDSNASEVAASIGRAFSPSVVSGSQWRPGSPFQSQNETREILQRLQQVQQGHGNPLGMPSLSGGNGKQFSSQQKNPLLQQSSAISPHGNLGIQAPGFNVMSSASLQQQSNAITQQLGQQPYVAVEMKSNSEPQKLFQMRMIRKVYLIIDTSSGMPSYMLDSLQVTRDSPDFSPGQPIQPGQPSSSLVIGRRSNSELETIGDPSALGKMHDQMHNLQMLEAAYYRLPQPKDSERPRPYTPRNQAITPLAFPQTQAPIVNNPLFWFWEPAKELKKQSWRYHRKFNTWFWRPKEPKIATDECQRIKNEFTFEYSYLEVRIGKKREIICK</sequence>
<feature type="compositionally biased region" description="Polar residues" evidence="10">
    <location>
        <begin position="168"/>
        <end position="177"/>
    </location>
</feature>
<dbReference type="InterPro" id="IPR007207">
    <property type="entry name" value="Not_N"/>
</dbReference>
<keyword evidence="5 9" id="KW-0678">Repressor</keyword>
<keyword evidence="8 9" id="KW-0539">Nucleus</keyword>
<dbReference type="GO" id="GO:0000932">
    <property type="term" value="C:P-body"/>
    <property type="evidence" value="ECO:0007669"/>
    <property type="project" value="UniProtKB-UniRule"/>
</dbReference>
<evidence type="ECO:0000256" key="10">
    <source>
        <dbReference type="SAM" id="MobiDB-lite"/>
    </source>
</evidence>
<evidence type="ECO:0000313" key="13">
    <source>
        <dbReference type="Proteomes" id="UP000886595"/>
    </source>
</evidence>
<accession>A0A8X7QZI9</accession>
<reference evidence="12 13" key="1">
    <citation type="submission" date="2020-02" db="EMBL/GenBank/DDBJ databases">
        <authorList>
            <person name="Ma Q."/>
            <person name="Huang Y."/>
            <person name="Song X."/>
            <person name="Pei D."/>
        </authorList>
    </citation>
    <scope>NUCLEOTIDE SEQUENCE [LARGE SCALE GENOMIC DNA]</scope>
    <source>
        <strain evidence="12">Sxm20200214</strain>
        <tissue evidence="12">Leaf</tissue>
    </source>
</reference>
<comment type="subcellular location">
    <subcellularLocation>
        <location evidence="2 9">Cytoplasm</location>
    </subcellularLocation>
    <subcellularLocation>
        <location evidence="1 9">Nucleus</location>
    </subcellularLocation>
</comment>
<dbReference type="PIRSF" id="PIRSF005290">
    <property type="entry name" value="NOT_su_3_5"/>
    <property type="match status" value="1"/>
</dbReference>
<evidence type="ECO:0000256" key="7">
    <source>
        <dbReference type="ARBA" id="ARBA00023163"/>
    </source>
</evidence>
<dbReference type="Proteomes" id="UP000886595">
    <property type="component" value="Unassembled WGS sequence"/>
</dbReference>
<dbReference type="PANTHER" id="PTHR23326">
    <property type="entry name" value="CCR4 NOT-RELATED"/>
    <property type="match status" value="1"/>
</dbReference>
<keyword evidence="6 9" id="KW-0805">Transcription regulation</keyword>
<feature type="region of interest" description="Disordered" evidence="10">
    <location>
        <begin position="235"/>
        <end position="302"/>
    </location>
</feature>
<dbReference type="EMBL" id="JAAMPC010000011">
    <property type="protein sequence ID" value="KAG2279833.1"/>
    <property type="molecule type" value="Genomic_DNA"/>
</dbReference>
<name>A0A8X7QZI9_BRACI</name>
<dbReference type="OrthoDB" id="293823at2759"/>
<feature type="region of interest" description="Disordered" evidence="10">
    <location>
        <begin position="511"/>
        <end position="531"/>
    </location>
</feature>
<feature type="region of interest" description="Disordered" evidence="10">
    <location>
        <begin position="321"/>
        <end position="350"/>
    </location>
</feature>
<evidence type="ECO:0000256" key="6">
    <source>
        <dbReference type="ARBA" id="ARBA00023015"/>
    </source>
</evidence>
<feature type="compositionally biased region" description="Polar residues" evidence="10">
    <location>
        <begin position="411"/>
        <end position="428"/>
    </location>
</feature>
<keyword evidence="7 9" id="KW-0804">Transcription</keyword>
<protein>
    <recommendedName>
        <fullName evidence="11">CCR4-Not complex component Not N-terminal domain-containing protein</fullName>
    </recommendedName>
</protein>
<feature type="compositionally biased region" description="Polar residues" evidence="10">
    <location>
        <begin position="185"/>
        <end position="211"/>
    </location>
</feature>
<dbReference type="AlphaFoldDB" id="A0A8X7QZI9"/>
<feature type="compositionally biased region" description="Pro residues" evidence="10">
    <location>
        <begin position="287"/>
        <end position="297"/>
    </location>
</feature>
<feature type="region of interest" description="Disordered" evidence="10">
    <location>
        <begin position="162"/>
        <end position="222"/>
    </location>
</feature>
<dbReference type="GO" id="GO:0005634">
    <property type="term" value="C:nucleus"/>
    <property type="evidence" value="ECO:0007669"/>
    <property type="project" value="UniProtKB-SubCell"/>
</dbReference>
<feature type="compositionally biased region" description="Low complexity" evidence="10">
    <location>
        <begin position="516"/>
        <end position="529"/>
    </location>
</feature>
<proteinExistence type="inferred from homology"/>
<comment type="similarity">
    <text evidence="3 9">Belongs to the CNOT2/3/5 family.</text>
</comment>
<comment type="caution">
    <text evidence="12">The sequence shown here is derived from an EMBL/GenBank/DDBJ whole genome shotgun (WGS) entry which is preliminary data.</text>
</comment>
<evidence type="ECO:0000256" key="2">
    <source>
        <dbReference type="ARBA" id="ARBA00004496"/>
    </source>
</evidence>
<evidence type="ECO:0000313" key="12">
    <source>
        <dbReference type="EMBL" id="KAG2279833.1"/>
    </source>
</evidence>
<evidence type="ECO:0000259" key="11">
    <source>
        <dbReference type="Pfam" id="PF04065"/>
    </source>
</evidence>
<dbReference type="Pfam" id="PF04065">
    <property type="entry name" value="Not3"/>
    <property type="match status" value="1"/>
</dbReference>
<dbReference type="InterPro" id="IPR012270">
    <property type="entry name" value="CCR4-NOT_su3/5"/>
</dbReference>
<feature type="domain" description="CCR4-Not complex component Not N-terminal" evidence="11">
    <location>
        <begin position="1"/>
        <end position="129"/>
    </location>
</feature>
<organism evidence="12 13">
    <name type="scientific">Brassica carinata</name>
    <name type="common">Ethiopian mustard</name>
    <name type="synonym">Abyssinian cabbage</name>
    <dbReference type="NCBI Taxonomy" id="52824"/>
    <lineage>
        <taxon>Eukaryota</taxon>
        <taxon>Viridiplantae</taxon>
        <taxon>Streptophyta</taxon>
        <taxon>Embryophyta</taxon>
        <taxon>Tracheophyta</taxon>
        <taxon>Spermatophyta</taxon>
        <taxon>Magnoliopsida</taxon>
        <taxon>eudicotyledons</taxon>
        <taxon>Gunneridae</taxon>
        <taxon>Pentapetalae</taxon>
        <taxon>rosids</taxon>
        <taxon>malvids</taxon>
        <taxon>Brassicales</taxon>
        <taxon>Brassicaceae</taxon>
        <taxon>Brassiceae</taxon>
        <taxon>Brassica</taxon>
    </lineage>
</organism>
<dbReference type="Gene3D" id="2.30.30.1020">
    <property type="entry name" value="CCR4-NOT complex subunit 2/3/5, C-terminal domain"/>
    <property type="match status" value="2"/>
</dbReference>
<evidence type="ECO:0000256" key="1">
    <source>
        <dbReference type="ARBA" id="ARBA00004123"/>
    </source>
</evidence>
<dbReference type="GO" id="GO:0006355">
    <property type="term" value="P:regulation of DNA-templated transcription"/>
    <property type="evidence" value="ECO:0007669"/>
    <property type="project" value="InterPro"/>
</dbReference>
<evidence type="ECO:0000256" key="4">
    <source>
        <dbReference type="ARBA" id="ARBA00022490"/>
    </source>
</evidence>